<keyword evidence="2" id="KW-1185">Reference proteome</keyword>
<dbReference type="Proteomes" id="UP001161247">
    <property type="component" value="Chromosome 2"/>
</dbReference>
<dbReference type="InterPro" id="IPR019587">
    <property type="entry name" value="Polyketide_cyclase/dehydratase"/>
</dbReference>
<protein>
    <submittedName>
        <fullName evidence="1">OLC1v1029096C1</fullName>
    </submittedName>
</protein>
<name>A0AAV1CG41_OLDCO</name>
<evidence type="ECO:0000313" key="2">
    <source>
        <dbReference type="Proteomes" id="UP001161247"/>
    </source>
</evidence>
<proteinExistence type="predicted"/>
<dbReference type="EMBL" id="OX459119">
    <property type="protein sequence ID" value="CAI9093564.1"/>
    <property type="molecule type" value="Genomic_DNA"/>
</dbReference>
<gene>
    <name evidence="1" type="ORF">OLC1_LOCUS4941</name>
</gene>
<dbReference type="Pfam" id="PF10604">
    <property type="entry name" value="Polyketide_cyc2"/>
    <property type="match status" value="1"/>
</dbReference>
<dbReference type="GO" id="GO:0004864">
    <property type="term" value="F:protein phosphatase inhibitor activity"/>
    <property type="evidence" value="ECO:0007669"/>
    <property type="project" value="UniProtKB-ARBA"/>
</dbReference>
<reference evidence="1" key="1">
    <citation type="submission" date="2023-03" db="EMBL/GenBank/DDBJ databases">
        <authorList>
            <person name="Julca I."/>
        </authorList>
    </citation>
    <scope>NUCLEOTIDE SEQUENCE</scope>
</reference>
<dbReference type="SUPFAM" id="SSF55961">
    <property type="entry name" value="Bet v1-like"/>
    <property type="match status" value="1"/>
</dbReference>
<sequence length="200" mass="22039">MAGKQEEKEEIMEKWEGKATARLKGVKPEQVWTLFLDDFCSFHKWLPTIDTCYQVEGINGQPGAVRYCSSTTTLSDANHHHHDDGGTAKTAVLWCHEKLVSVDAAGLLRSLSYQVLDNNLGIKSLVTTIKVSPAVSTDGDDDGSGCQIQWSFVADPMEGLMTYDGFSSYINFALQGMAENMEKALQKSPKIDQAKSQNSK</sequence>
<dbReference type="Gene3D" id="3.30.530.20">
    <property type="match status" value="1"/>
</dbReference>
<dbReference type="InterPro" id="IPR023393">
    <property type="entry name" value="START-like_dom_sf"/>
</dbReference>
<organism evidence="1 2">
    <name type="scientific">Oldenlandia corymbosa var. corymbosa</name>
    <dbReference type="NCBI Taxonomy" id="529605"/>
    <lineage>
        <taxon>Eukaryota</taxon>
        <taxon>Viridiplantae</taxon>
        <taxon>Streptophyta</taxon>
        <taxon>Embryophyta</taxon>
        <taxon>Tracheophyta</taxon>
        <taxon>Spermatophyta</taxon>
        <taxon>Magnoliopsida</taxon>
        <taxon>eudicotyledons</taxon>
        <taxon>Gunneridae</taxon>
        <taxon>Pentapetalae</taxon>
        <taxon>asterids</taxon>
        <taxon>lamiids</taxon>
        <taxon>Gentianales</taxon>
        <taxon>Rubiaceae</taxon>
        <taxon>Rubioideae</taxon>
        <taxon>Spermacoceae</taxon>
        <taxon>Hedyotis-Oldenlandia complex</taxon>
        <taxon>Oldenlandia</taxon>
    </lineage>
</organism>
<evidence type="ECO:0000313" key="1">
    <source>
        <dbReference type="EMBL" id="CAI9093564.1"/>
    </source>
</evidence>
<dbReference type="PANTHER" id="PTHR33789:SF11">
    <property type="entry name" value="OS05G0202300 PROTEIN"/>
    <property type="match status" value="1"/>
</dbReference>
<dbReference type="CDD" id="cd07821">
    <property type="entry name" value="PYR_PYL_RCAR_like"/>
    <property type="match status" value="1"/>
</dbReference>
<dbReference type="AlphaFoldDB" id="A0AAV1CG41"/>
<dbReference type="PANTHER" id="PTHR33789">
    <property type="entry name" value="LACHRYMATORY-FACTOR SYNTHASE"/>
    <property type="match status" value="1"/>
</dbReference>
<accession>A0AAV1CG41</accession>
<dbReference type="InterPro" id="IPR053249">
    <property type="entry name" value="LFS"/>
</dbReference>